<keyword evidence="1" id="KW-0472">Membrane</keyword>
<sequence>MSKIRGVIFDSGPARVGFWQSVSVMATFVRGRSLFRYTVAFFWALAMWLYSALTSIGNLVLGTGFHRCESTYNALLAESPLCPQLFLYSEKAPSARTRASTHLRPHAVLKVFRWRKCSGRTLHTCSTLFSTETSTSRASPTLCVAASMAPFKCHRLLASKFADEFTDEFTCGRSIPRAVSIRLTCTDAFMFTRCVLLPTASKDVHCVLPALLDFRCHISYLLDKFEHNECLGHKFDT</sequence>
<dbReference type="AlphaFoldDB" id="A0A6G5A367"/>
<dbReference type="InterPro" id="IPR008547">
    <property type="entry name" value="DUF829_TMEM53"/>
</dbReference>
<keyword evidence="1" id="KW-0812">Transmembrane</keyword>
<evidence type="ECO:0000313" key="2">
    <source>
        <dbReference type="EMBL" id="NIE45229.1"/>
    </source>
</evidence>
<keyword evidence="1" id="KW-1133">Transmembrane helix</keyword>
<accession>A0A6G5A367</accession>
<feature type="transmembrane region" description="Helical" evidence="1">
    <location>
        <begin position="34"/>
        <end position="53"/>
    </location>
</feature>
<dbReference type="Pfam" id="PF05705">
    <property type="entry name" value="DUF829"/>
    <property type="match status" value="1"/>
</dbReference>
<organism evidence="2">
    <name type="scientific">Rhipicephalus microplus</name>
    <name type="common">Cattle tick</name>
    <name type="synonym">Boophilus microplus</name>
    <dbReference type="NCBI Taxonomy" id="6941"/>
    <lineage>
        <taxon>Eukaryota</taxon>
        <taxon>Metazoa</taxon>
        <taxon>Ecdysozoa</taxon>
        <taxon>Arthropoda</taxon>
        <taxon>Chelicerata</taxon>
        <taxon>Arachnida</taxon>
        <taxon>Acari</taxon>
        <taxon>Parasitiformes</taxon>
        <taxon>Ixodida</taxon>
        <taxon>Ixodoidea</taxon>
        <taxon>Ixodidae</taxon>
        <taxon>Rhipicephalinae</taxon>
        <taxon>Rhipicephalus</taxon>
        <taxon>Boophilus</taxon>
    </lineage>
</organism>
<protein>
    <submittedName>
        <fullName evidence="2">Uncharacterized protein</fullName>
    </submittedName>
</protein>
<dbReference type="VEuPathDB" id="VectorBase:LOC119181142"/>
<reference evidence="2" key="1">
    <citation type="submission" date="2020-03" db="EMBL/GenBank/DDBJ databases">
        <title>A transcriptome and proteome of the tick Rhipicephalus microplus shaped by the genetic composition of its hosts and developmental stage.</title>
        <authorList>
            <person name="Garcia G.R."/>
            <person name="Ribeiro J.M.C."/>
            <person name="Maruyama S.R."/>
            <person name="Gardinasse L.G."/>
            <person name="Nelson K."/>
            <person name="Ferreira B.R."/>
            <person name="Andrade T.G."/>
            <person name="Santos I.K.F.M."/>
        </authorList>
    </citation>
    <scope>NUCLEOTIDE SEQUENCE</scope>
    <source>
        <strain evidence="2">NSGR</strain>
        <tissue evidence="2">Salivary glands</tissue>
    </source>
</reference>
<evidence type="ECO:0000256" key="1">
    <source>
        <dbReference type="SAM" id="Phobius"/>
    </source>
</evidence>
<dbReference type="OrthoDB" id="77878at2759"/>
<proteinExistence type="predicted"/>
<dbReference type="EMBL" id="GIKN01002956">
    <property type="protein sequence ID" value="NIE45229.1"/>
    <property type="molecule type" value="Transcribed_RNA"/>
</dbReference>
<name>A0A6G5A367_RHIMP</name>